<proteinExistence type="predicted"/>
<dbReference type="RefSeq" id="WP_212676817.1">
    <property type="nucleotide sequence ID" value="NZ_JAGSPJ010000008.1"/>
</dbReference>
<feature type="region of interest" description="Disordered" evidence="1">
    <location>
        <begin position="71"/>
        <end position="92"/>
    </location>
</feature>
<evidence type="ECO:0000313" key="2">
    <source>
        <dbReference type="EMBL" id="MBR7801712.1"/>
    </source>
</evidence>
<keyword evidence="3" id="KW-1185">Reference proteome</keyword>
<organism evidence="2 3">
    <name type="scientific">Undibacterium fentianense</name>
    <dbReference type="NCBI Taxonomy" id="2828728"/>
    <lineage>
        <taxon>Bacteria</taxon>
        <taxon>Pseudomonadati</taxon>
        <taxon>Pseudomonadota</taxon>
        <taxon>Betaproteobacteria</taxon>
        <taxon>Burkholderiales</taxon>
        <taxon>Oxalobacteraceae</taxon>
        <taxon>Undibacterium</taxon>
    </lineage>
</organism>
<evidence type="ECO:0000313" key="3">
    <source>
        <dbReference type="Proteomes" id="UP000678545"/>
    </source>
</evidence>
<sequence>MSLLRLFQTLDIFSSKRNRNLAPGLLSTTMTGANTSSFDLTWPAVERRTIADRRLHERRVINCQPYIDTRKNNGRRRSFGRRAGDESTALPF</sequence>
<reference evidence="2" key="1">
    <citation type="submission" date="2021-04" db="EMBL/GenBank/DDBJ databases">
        <title>novel species isolated from subtropical streams in China.</title>
        <authorList>
            <person name="Lu H."/>
        </authorList>
    </citation>
    <scope>NUCLEOTIDE SEQUENCE</scope>
    <source>
        <strain evidence="2">FT137W</strain>
    </source>
</reference>
<accession>A0A941E5V4</accession>
<comment type="caution">
    <text evidence="2">The sequence shown here is derived from an EMBL/GenBank/DDBJ whole genome shotgun (WGS) entry which is preliminary data.</text>
</comment>
<dbReference type="Proteomes" id="UP000678545">
    <property type="component" value="Unassembled WGS sequence"/>
</dbReference>
<name>A0A941E5V4_9BURK</name>
<protein>
    <submittedName>
        <fullName evidence="2">Uncharacterized protein</fullName>
    </submittedName>
</protein>
<evidence type="ECO:0000256" key="1">
    <source>
        <dbReference type="SAM" id="MobiDB-lite"/>
    </source>
</evidence>
<dbReference type="EMBL" id="JAGSPJ010000008">
    <property type="protein sequence ID" value="MBR7801712.1"/>
    <property type="molecule type" value="Genomic_DNA"/>
</dbReference>
<dbReference type="AlphaFoldDB" id="A0A941E5V4"/>
<gene>
    <name evidence="2" type="ORF">KDM90_16990</name>
</gene>